<sequence>MLAEVYTYARFSSHLSAVLGRHPTATELRLQLLPPVTGPHPGLECRGAHGSRAAVSTLPSIADSDSDVITLYAVLLPHRSGNDSNGNAAAAYPVVGHVSHISLNWCAQLQRSLSITALLAAPSRSFVWHGNGFYESEVSTLLGRERQAGVSSFEVQLSPYVPSLQWHRAVDGIFGSHHSVCSSYTCRIGHWREDDEGAGAAHTRELSEEGGSLRRPPKAPLDAATSDPSLHTPSAGSPTRRPRREGVPEAMGMGTPVTAGVSCCFSSCSGGDLPLRLAAVLNGNVPVDNASSSIPGTRVLCLIALDGALLTGSMSPDPPPLSWQPGLFDYVSNFVAFEVMPRVSLELIDGKWAYVQGSERLLDDVCQVREVLGTSYVVQYAVEAEAPTATRVRSIVLVLDLSVPLQVLLASLSSMRSSSLSSAADGNAASLRRRLAAQFAAAVQDTIGQLVSQHPDVFAFALEDAATTAYAPAAQLSRASTHFTRDMHYRSIAASVTRMFSLSPHPAFREEVVRLLWGPEADVEGIEVAATAERSRKRRRVSQRQPAQIQRCIEERLMSAMPP</sequence>
<dbReference type="RefSeq" id="XP_067175065.1">
    <property type="nucleotide sequence ID" value="XM_067319690.1"/>
</dbReference>
<dbReference type="GeneID" id="92512202"/>
<name>A0A836KD72_9TRYP</name>
<keyword evidence="3" id="KW-1185">Reference proteome</keyword>
<feature type="compositionally biased region" description="Polar residues" evidence="1">
    <location>
        <begin position="226"/>
        <end position="237"/>
    </location>
</feature>
<gene>
    <name evidence="2" type="ORF">LSCM1_02099</name>
</gene>
<protein>
    <submittedName>
        <fullName evidence="2">Uncharacterized protein</fullName>
    </submittedName>
</protein>
<dbReference type="AlphaFoldDB" id="A0A836KD72"/>
<organism evidence="2 3">
    <name type="scientific">Leishmania martiniquensis</name>
    <dbReference type="NCBI Taxonomy" id="1580590"/>
    <lineage>
        <taxon>Eukaryota</taxon>
        <taxon>Discoba</taxon>
        <taxon>Euglenozoa</taxon>
        <taxon>Kinetoplastea</taxon>
        <taxon>Metakinetoplastina</taxon>
        <taxon>Trypanosomatida</taxon>
        <taxon>Trypanosomatidae</taxon>
        <taxon>Leishmaniinae</taxon>
        <taxon>Leishmania</taxon>
    </lineage>
</organism>
<dbReference type="Proteomes" id="UP000673552">
    <property type="component" value="Chromosome 34"/>
</dbReference>
<evidence type="ECO:0000313" key="2">
    <source>
        <dbReference type="EMBL" id="KAG5468127.1"/>
    </source>
</evidence>
<comment type="caution">
    <text evidence="2">The sequence shown here is derived from an EMBL/GenBank/DDBJ whole genome shotgun (WGS) entry which is preliminary data.</text>
</comment>
<evidence type="ECO:0000313" key="3">
    <source>
        <dbReference type="Proteomes" id="UP000673552"/>
    </source>
</evidence>
<accession>A0A836KD72</accession>
<proteinExistence type="predicted"/>
<dbReference type="EMBL" id="JAFEUZ010000034">
    <property type="protein sequence ID" value="KAG5468127.1"/>
    <property type="molecule type" value="Genomic_DNA"/>
</dbReference>
<dbReference type="KEGG" id="lmat:92512202"/>
<evidence type="ECO:0000256" key="1">
    <source>
        <dbReference type="SAM" id="MobiDB-lite"/>
    </source>
</evidence>
<feature type="region of interest" description="Disordered" evidence="1">
    <location>
        <begin position="198"/>
        <end position="252"/>
    </location>
</feature>
<dbReference type="OrthoDB" id="273315at2759"/>
<reference evidence="2 3" key="1">
    <citation type="submission" date="2021-03" db="EMBL/GenBank/DDBJ databases">
        <title>Leishmania (Mundinia) martiniquensis Genome sequencing and assembly.</title>
        <authorList>
            <person name="Almutairi H."/>
            <person name="Gatherer D."/>
        </authorList>
    </citation>
    <scope>NUCLEOTIDE SEQUENCE [LARGE SCALE GENOMIC DNA]</scope>
    <source>
        <strain evidence="2">LSCM1</strain>
    </source>
</reference>